<dbReference type="RefSeq" id="WP_205958172.1">
    <property type="nucleotide sequence ID" value="NZ_CP076132.1"/>
</dbReference>
<feature type="domain" description="YMGG-like Gly-zipper" evidence="2">
    <location>
        <begin position="106"/>
        <end position="143"/>
    </location>
</feature>
<feature type="signal peptide" evidence="1">
    <location>
        <begin position="1"/>
        <end position="21"/>
    </location>
</feature>
<dbReference type="Pfam" id="PF13441">
    <property type="entry name" value="Gly-zipper_YMGG"/>
    <property type="match status" value="1"/>
</dbReference>
<reference evidence="3 4" key="1">
    <citation type="submission" date="2021-05" db="EMBL/GenBank/DDBJ databases">
        <title>Comparative genomic studies on the polysaccharide-degrading batcterial strains of the Flammeovirga genus.</title>
        <authorList>
            <person name="Zewei F."/>
            <person name="Zheng Z."/>
            <person name="Yu L."/>
            <person name="Ruyue G."/>
            <person name="Yanhong M."/>
            <person name="Yuanyuan C."/>
            <person name="Jingyan G."/>
            <person name="Wenjun H."/>
        </authorList>
    </citation>
    <scope>NUCLEOTIDE SEQUENCE [LARGE SCALE GENOMIC DNA]</scope>
    <source>
        <strain evidence="3 4">NBRC:100898</strain>
    </source>
</reference>
<accession>A0AAX1N7E8</accession>
<keyword evidence="4" id="KW-1185">Reference proteome</keyword>
<evidence type="ECO:0000259" key="2">
    <source>
        <dbReference type="Pfam" id="PF13441"/>
    </source>
</evidence>
<dbReference type="Proteomes" id="UP000678679">
    <property type="component" value="Chromosome 1"/>
</dbReference>
<protein>
    <recommendedName>
        <fullName evidence="2">YMGG-like Gly-zipper domain-containing protein</fullName>
    </recommendedName>
</protein>
<proteinExistence type="predicted"/>
<organism evidence="3 4">
    <name type="scientific">Flammeovirga yaeyamensis</name>
    <dbReference type="NCBI Taxonomy" id="367791"/>
    <lineage>
        <taxon>Bacteria</taxon>
        <taxon>Pseudomonadati</taxon>
        <taxon>Bacteroidota</taxon>
        <taxon>Cytophagia</taxon>
        <taxon>Cytophagales</taxon>
        <taxon>Flammeovirgaceae</taxon>
        <taxon>Flammeovirga</taxon>
    </lineage>
</organism>
<gene>
    <name evidence="3" type="ORF">KMW28_07580</name>
</gene>
<name>A0AAX1N7E8_9BACT</name>
<feature type="chain" id="PRO_5043522265" description="YMGG-like Gly-zipper domain-containing protein" evidence="1">
    <location>
        <begin position="22"/>
        <end position="189"/>
    </location>
</feature>
<keyword evidence="1" id="KW-0732">Signal</keyword>
<evidence type="ECO:0000313" key="3">
    <source>
        <dbReference type="EMBL" id="QWG03436.1"/>
    </source>
</evidence>
<sequence>MKNLLSTAALFLFSSFITIYAQSNYNIDESQSNTATAAPAAEAKTPTTSVSKGLGLYIFPSNSQDQATMDADEMACYKWAIDQTGYDPLNPTVVQAKKADTSADGSAVRGAAGGAAAGAAIGAIAGDAGKGAAIGAVAGGLRGRRAKAYGDAVEQKQNNEAAAAQNQKMKDDFVKAFSACMEGKGYTVK</sequence>
<dbReference type="AlphaFoldDB" id="A0AAX1N7E8"/>
<dbReference type="EMBL" id="CP076132">
    <property type="protein sequence ID" value="QWG03436.1"/>
    <property type="molecule type" value="Genomic_DNA"/>
</dbReference>
<evidence type="ECO:0000256" key="1">
    <source>
        <dbReference type="SAM" id="SignalP"/>
    </source>
</evidence>
<dbReference type="KEGG" id="fya:KMW28_07580"/>
<evidence type="ECO:0000313" key="4">
    <source>
        <dbReference type="Proteomes" id="UP000678679"/>
    </source>
</evidence>
<dbReference type="InterPro" id="IPR027367">
    <property type="entry name" value="Gly-zipper_YMGG"/>
</dbReference>